<dbReference type="Proteomes" id="UP000516173">
    <property type="component" value="Chromosome"/>
</dbReference>
<accession>A0A7G1KFD1</accession>
<dbReference type="GO" id="GO:0003677">
    <property type="term" value="F:DNA binding"/>
    <property type="evidence" value="ECO:0007669"/>
    <property type="project" value="UniProtKB-UniRule"/>
</dbReference>
<keyword evidence="9" id="KW-1185">Reference proteome</keyword>
<dbReference type="PANTHER" id="PTHR30349">
    <property type="entry name" value="PHAGE INTEGRASE-RELATED"/>
    <property type="match status" value="1"/>
</dbReference>
<dbReference type="PROSITE" id="PS51898">
    <property type="entry name" value="TYR_RECOMBINASE"/>
    <property type="match status" value="1"/>
</dbReference>
<name>A0A7G1KFD1_9NOCA</name>
<dbReference type="Gene3D" id="1.10.443.10">
    <property type="entry name" value="Intergrase catalytic core"/>
    <property type="match status" value="1"/>
</dbReference>
<sequence>MAERKPRKRNPNGSGTISQRKDGRVELKLFVDTPDGKRKRISVYGRTWEEADAERTRLKELQRKGIPIDVTTMTVREYMTYWLREVAEPNVRRTTYATYEGDVRLHIVPGLGRRKLKALESRHVRTFINGLRTKCQCCGQGKDAARAKPRCCAKSPAECCGEVLSVSSIRHVLRVLRAALQDAVDDELISRNVARLVKVGGSGDYKVRYFTPVEAKQFLRAAEGHRLHALWAVALSMGLRRGEALGLTWADMDLVGGRLTIRQALHRVDGRLQLDEVKTEGSNATLPLPRPLVAILREHRKRQLEERFAAGTAWHESGLVFTTKFGKPIEPRNVNRMFRALCVKAGVREIRVHDLRHSCATLLFAQGVEAATVQRILRHSSIVVTTSIYMEVIEAVKRDALDSMGTLFESSADDTAM</sequence>
<evidence type="ECO:0000256" key="4">
    <source>
        <dbReference type="PROSITE-ProRule" id="PRU01248"/>
    </source>
</evidence>
<protein>
    <submittedName>
        <fullName evidence="8">Site-specific integrase</fullName>
    </submittedName>
</protein>
<keyword evidence="2 4" id="KW-0238">DNA-binding</keyword>
<feature type="domain" description="Tyr recombinase" evidence="6">
    <location>
        <begin position="205"/>
        <end position="402"/>
    </location>
</feature>
<evidence type="ECO:0000313" key="8">
    <source>
        <dbReference type="EMBL" id="BCK53992.1"/>
    </source>
</evidence>
<evidence type="ECO:0000256" key="2">
    <source>
        <dbReference type="ARBA" id="ARBA00023125"/>
    </source>
</evidence>
<dbReference type="GO" id="GO:0006310">
    <property type="term" value="P:DNA recombination"/>
    <property type="evidence" value="ECO:0007669"/>
    <property type="project" value="UniProtKB-KW"/>
</dbReference>
<feature type="compositionally biased region" description="Basic residues" evidence="5">
    <location>
        <begin position="1"/>
        <end position="10"/>
    </location>
</feature>
<dbReference type="EMBL" id="AP023396">
    <property type="protein sequence ID" value="BCK53992.1"/>
    <property type="molecule type" value="Genomic_DNA"/>
</dbReference>
<keyword evidence="3" id="KW-0233">DNA recombination</keyword>
<dbReference type="PANTHER" id="PTHR30349:SF91">
    <property type="entry name" value="INTA PROTEIN"/>
    <property type="match status" value="1"/>
</dbReference>
<dbReference type="GeneID" id="80346339"/>
<dbReference type="InterPro" id="IPR044068">
    <property type="entry name" value="CB"/>
</dbReference>
<dbReference type="InterPro" id="IPR004107">
    <property type="entry name" value="Integrase_SAM-like_N"/>
</dbReference>
<dbReference type="Gene3D" id="1.10.150.130">
    <property type="match status" value="1"/>
</dbReference>
<gene>
    <name evidence="8" type="ORF">NWFMUON74_17640</name>
</gene>
<dbReference type="InterPro" id="IPR010998">
    <property type="entry name" value="Integrase_recombinase_N"/>
</dbReference>
<dbReference type="InterPro" id="IPR011010">
    <property type="entry name" value="DNA_brk_join_enz"/>
</dbReference>
<dbReference type="Pfam" id="PF14659">
    <property type="entry name" value="Phage_int_SAM_3"/>
    <property type="match status" value="1"/>
</dbReference>
<dbReference type="KEGG" id="nwl:NWFMUON74_17640"/>
<dbReference type="SUPFAM" id="SSF56349">
    <property type="entry name" value="DNA breaking-rejoining enzymes"/>
    <property type="match status" value="1"/>
</dbReference>
<dbReference type="InterPro" id="IPR002104">
    <property type="entry name" value="Integrase_catalytic"/>
</dbReference>
<feature type="region of interest" description="Disordered" evidence="5">
    <location>
        <begin position="1"/>
        <end position="22"/>
    </location>
</feature>
<dbReference type="InterPro" id="IPR050090">
    <property type="entry name" value="Tyrosine_recombinase_XerCD"/>
</dbReference>
<reference evidence="8 9" key="1">
    <citation type="submission" date="2020-08" db="EMBL/GenBank/DDBJ databases">
        <title>Genome Sequencing of Nocardia wallacei strain FMUON74 and assembly.</title>
        <authorList>
            <person name="Toyokawa M."/>
            <person name="Uesaka K."/>
        </authorList>
    </citation>
    <scope>NUCLEOTIDE SEQUENCE [LARGE SCALE GENOMIC DNA]</scope>
    <source>
        <strain evidence="8 9">FMUON74</strain>
    </source>
</reference>
<evidence type="ECO:0000313" key="9">
    <source>
        <dbReference type="Proteomes" id="UP000516173"/>
    </source>
</evidence>
<feature type="domain" description="Core-binding (CB)" evidence="7">
    <location>
        <begin position="73"/>
        <end position="184"/>
    </location>
</feature>
<evidence type="ECO:0000259" key="6">
    <source>
        <dbReference type="PROSITE" id="PS51898"/>
    </source>
</evidence>
<dbReference type="CDD" id="cd01189">
    <property type="entry name" value="INT_ICEBs1_C_like"/>
    <property type="match status" value="1"/>
</dbReference>
<dbReference type="InterPro" id="IPR013762">
    <property type="entry name" value="Integrase-like_cat_sf"/>
</dbReference>
<evidence type="ECO:0000256" key="3">
    <source>
        <dbReference type="ARBA" id="ARBA00023172"/>
    </source>
</evidence>
<dbReference type="PROSITE" id="PS51900">
    <property type="entry name" value="CB"/>
    <property type="match status" value="1"/>
</dbReference>
<evidence type="ECO:0000256" key="1">
    <source>
        <dbReference type="ARBA" id="ARBA00022908"/>
    </source>
</evidence>
<proteinExistence type="predicted"/>
<dbReference type="Pfam" id="PF00589">
    <property type="entry name" value="Phage_integrase"/>
    <property type="match status" value="1"/>
</dbReference>
<dbReference type="GO" id="GO:0015074">
    <property type="term" value="P:DNA integration"/>
    <property type="evidence" value="ECO:0007669"/>
    <property type="project" value="UniProtKB-KW"/>
</dbReference>
<evidence type="ECO:0000256" key="5">
    <source>
        <dbReference type="SAM" id="MobiDB-lite"/>
    </source>
</evidence>
<organism evidence="8 9">
    <name type="scientific">Nocardia wallacei</name>
    <dbReference type="NCBI Taxonomy" id="480035"/>
    <lineage>
        <taxon>Bacteria</taxon>
        <taxon>Bacillati</taxon>
        <taxon>Actinomycetota</taxon>
        <taxon>Actinomycetes</taxon>
        <taxon>Mycobacteriales</taxon>
        <taxon>Nocardiaceae</taxon>
        <taxon>Nocardia</taxon>
    </lineage>
</organism>
<dbReference type="AlphaFoldDB" id="A0A7G1KFD1"/>
<keyword evidence="1" id="KW-0229">DNA integration</keyword>
<evidence type="ECO:0000259" key="7">
    <source>
        <dbReference type="PROSITE" id="PS51900"/>
    </source>
</evidence>
<dbReference type="RefSeq" id="WP_187687321.1">
    <property type="nucleotide sequence ID" value="NZ_AP023396.1"/>
</dbReference>